<evidence type="ECO:0000313" key="1">
    <source>
        <dbReference type="EMBL" id="GMQ64402.1"/>
    </source>
</evidence>
<name>A0ACB5UP50_9FIRM</name>
<accession>A0ACB5UP50</accession>
<evidence type="ECO:0000313" key="2">
    <source>
        <dbReference type="Proteomes" id="UP001374599"/>
    </source>
</evidence>
<organism evidence="1 2">
    <name type="scientific">Vallitalea maricola</name>
    <dbReference type="NCBI Taxonomy" id="3074433"/>
    <lineage>
        <taxon>Bacteria</taxon>
        <taxon>Bacillati</taxon>
        <taxon>Bacillota</taxon>
        <taxon>Clostridia</taxon>
        <taxon>Lachnospirales</taxon>
        <taxon>Vallitaleaceae</taxon>
        <taxon>Vallitalea</taxon>
    </lineage>
</organism>
<dbReference type="Proteomes" id="UP001374599">
    <property type="component" value="Unassembled WGS sequence"/>
</dbReference>
<proteinExistence type="predicted"/>
<gene>
    <name evidence="1" type="ORF">AN2V17_36390</name>
</gene>
<comment type="caution">
    <text evidence="1">The sequence shown here is derived from an EMBL/GenBank/DDBJ whole genome shotgun (WGS) entry which is preliminary data.</text>
</comment>
<protein>
    <submittedName>
        <fullName evidence="1">GntR family transcriptional regulator</fullName>
    </submittedName>
</protein>
<sequence>MAKDNKSIKDKVYELIFQDIIKGEYLVNTIISERMLIEKYEVSKSPIREALVELCKENILNSIPRLGYQVVQITPKELHDVLELRVVVELAAFRKTKEWINEDMINKLEQHINQTIEMIDQHDIIEHWKRNMEFHLLLCSYSNNQWMYNTLESILKFCSRGATQYYFDTWQNRENMGRANAETHIKLLKALKDKDYNLCEQILIKDVSSMKENFMQSDYGKLGSEI</sequence>
<dbReference type="EMBL" id="BTPU01000069">
    <property type="protein sequence ID" value="GMQ64402.1"/>
    <property type="molecule type" value="Genomic_DNA"/>
</dbReference>
<reference evidence="1" key="1">
    <citation type="submission" date="2023-09" db="EMBL/GenBank/DDBJ databases">
        <title>Vallitalea sediminicola and Vallitalea maricola sp. nov., anaerobic bacteria isolated from marine sediment.</title>
        <authorList>
            <person name="Hirano S."/>
            <person name="Maeda A."/>
            <person name="Terahara T."/>
            <person name="Mori K."/>
            <person name="Hamada M."/>
            <person name="Matsumoto R."/>
            <person name="Kobayashi T."/>
        </authorList>
    </citation>
    <scope>NUCLEOTIDE SEQUENCE</scope>
    <source>
        <strain evidence="1">AN17-2</strain>
    </source>
</reference>
<keyword evidence="2" id="KW-1185">Reference proteome</keyword>